<organism evidence="1 2">
    <name type="scientific">Thalassiosira oceanica</name>
    <name type="common">Marine diatom</name>
    <dbReference type="NCBI Taxonomy" id="159749"/>
    <lineage>
        <taxon>Eukaryota</taxon>
        <taxon>Sar</taxon>
        <taxon>Stramenopiles</taxon>
        <taxon>Ochrophyta</taxon>
        <taxon>Bacillariophyta</taxon>
        <taxon>Coscinodiscophyceae</taxon>
        <taxon>Thalassiosirophycidae</taxon>
        <taxon>Thalassiosirales</taxon>
        <taxon>Thalassiosiraceae</taxon>
        <taxon>Thalassiosira</taxon>
    </lineage>
</organism>
<dbReference type="CDD" id="cd09917">
    <property type="entry name" value="F-box_SF"/>
    <property type="match status" value="1"/>
</dbReference>
<accession>K0RWE4</accession>
<reference evidence="1 2" key="1">
    <citation type="journal article" date="2012" name="Genome Biol.">
        <title>Genome and low-iron response of an oceanic diatom adapted to chronic iron limitation.</title>
        <authorList>
            <person name="Lommer M."/>
            <person name="Specht M."/>
            <person name="Roy A.S."/>
            <person name="Kraemer L."/>
            <person name="Andreson R."/>
            <person name="Gutowska M.A."/>
            <person name="Wolf J."/>
            <person name="Bergner S.V."/>
            <person name="Schilhabel M.B."/>
            <person name="Klostermeier U.C."/>
            <person name="Beiko R.G."/>
            <person name="Rosenstiel P."/>
            <person name="Hippler M."/>
            <person name="Laroche J."/>
        </authorList>
    </citation>
    <scope>NUCLEOTIDE SEQUENCE [LARGE SCALE GENOMIC DNA]</scope>
    <source>
        <strain evidence="1 2">CCMP1005</strain>
    </source>
</reference>
<keyword evidence="2" id="KW-1185">Reference proteome</keyword>
<evidence type="ECO:0000313" key="2">
    <source>
        <dbReference type="Proteomes" id="UP000266841"/>
    </source>
</evidence>
<feature type="non-terminal residue" evidence="1">
    <location>
        <position position="1"/>
    </location>
</feature>
<evidence type="ECO:0000313" key="1">
    <source>
        <dbReference type="EMBL" id="EJK56719.1"/>
    </source>
</evidence>
<dbReference type="Proteomes" id="UP000266841">
    <property type="component" value="Unassembled WGS sequence"/>
</dbReference>
<evidence type="ECO:0008006" key="3">
    <source>
        <dbReference type="Google" id="ProtNLM"/>
    </source>
</evidence>
<gene>
    <name evidence="1" type="ORF">THAOC_23343</name>
</gene>
<dbReference type="AlphaFoldDB" id="K0RWE4"/>
<protein>
    <recommendedName>
        <fullName evidence="3">F-box domain-containing protein</fullName>
    </recommendedName>
</protein>
<sequence>DADEYPCHRSVARHRCSWPITGSTRRRPSELRKSRWTKAECRMARTTRNSVKRRRVATVESALFNPDVLFLLASLLDARDLCQVSLTCKTLGGKQAGHNGLSLIEAAARRTFDCASDWETSCLPKYDDEGWIELYHHLLMLRSKLTFDQLVGDCLRYGFGGRDDDLFDRSTVQTFPGRLSFSSALCSNHVMRSGRHFAVFTKLNFLGTIGVVRPMQINVSDLGDGALRGFYEFSPTMRKFREYLRGKQTVRWKDSNVHCCAVDCDGRFFWYDWTYDQEATRIEGFDSDSPFALLLDLDEGTLSMYQFGRSLGVLKNGLSGEYCWYANIFAEPITITRGLDPND</sequence>
<name>K0RWE4_THAOC</name>
<proteinExistence type="predicted"/>
<comment type="caution">
    <text evidence="1">The sequence shown here is derived from an EMBL/GenBank/DDBJ whole genome shotgun (WGS) entry which is preliminary data.</text>
</comment>
<dbReference type="EMBL" id="AGNL01030745">
    <property type="protein sequence ID" value="EJK56719.1"/>
    <property type="molecule type" value="Genomic_DNA"/>
</dbReference>